<dbReference type="EMBL" id="CM056814">
    <property type="protein sequence ID" value="KAJ8627603.1"/>
    <property type="molecule type" value="Genomic_DNA"/>
</dbReference>
<comment type="caution">
    <text evidence="1">The sequence shown here is derived from an EMBL/GenBank/DDBJ whole genome shotgun (WGS) entry which is preliminary data.</text>
</comment>
<sequence>MKKFFAAVYFLFFLLLFFYVHEDSADDGSCHERLTSREECIPKRCISFCRESHEGSFAYCNETLPSICECWYPCSRLIRRQRERSI</sequence>
<reference evidence="1 2" key="1">
    <citation type="journal article" date="2022" name="Hortic Res">
        <title>A haplotype resolved chromosomal level avocado genome allows analysis of novel avocado genes.</title>
        <authorList>
            <person name="Nath O."/>
            <person name="Fletcher S.J."/>
            <person name="Hayward A."/>
            <person name="Shaw L.M."/>
            <person name="Masouleh A.K."/>
            <person name="Furtado A."/>
            <person name="Henry R.J."/>
            <person name="Mitter N."/>
        </authorList>
    </citation>
    <scope>NUCLEOTIDE SEQUENCE [LARGE SCALE GENOMIC DNA]</scope>
    <source>
        <strain evidence="2">cv. Hass</strain>
    </source>
</reference>
<evidence type="ECO:0000313" key="2">
    <source>
        <dbReference type="Proteomes" id="UP001234297"/>
    </source>
</evidence>
<accession>A0ACC2L2J9</accession>
<dbReference type="Proteomes" id="UP001234297">
    <property type="component" value="Chromosome 6"/>
</dbReference>
<organism evidence="1 2">
    <name type="scientific">Persea americana</name>
    <name type="common">Avocado</name>
    <dbReference type="NCBI Taxonomy" id="3435"/>
    <lineage>
        <taxon>Eukaryota</taxon>
        <taxon>Viridiplantae</taxon>
        <taxon>Streptophyta</taxon>
        <taxon>Embryophyta</taxon>
        <taxon>Tracheophyta</taxon>
        <taxon>Spermatophyta</taxon>
        <taxon>Magnoliopsida</taxon>
        <taxon>Magnoliidae</taxon>
        <taxon>Laurales</taxon>
        <taxon>Lauraceae</taxon>
        <taxon>Persea</taxon>
    </lineage>
</organism>
<evidence type="ECO:0000313" key="1">
    <source>
        <dbReference type="EMBL" id="KAJ8627603.1"/>
    </source>
</evidence>
<keyword evidence="2" id="KW-1185">Reference proteome</keyword>
<name>A0ACC2L2J9_PERAE</name>
<gene>
    <name evidence="1" type="ORF">MRB53_020910</name>
</gene>
<protein>
    <submittedName>
        <fullName evidence="1">Uncharacterized protein</fullName>
    </submittedName>
</protein>
<proteinExistence type="predicted"/>